<evidence type="ECO:0000313" key="2">
    <source>
        <dbReference type="Proteomes" id="UP000253141"/>
    </source>
</evidence>
<gene>
    <name evidence="1" type="ORF">DVG78_06380</name>
</gene>
<protein>
    <submittedName>
        <fullName evidence="1">AAA family ATPase</fullName>
    </submittedName>
</protein>
<comment type="caution">
    <text evidence="1">The sequence shown here is derived from an EMBL/GenBank/DDBJ whole genome shotgun (WGS) entry which is preliminary data.</text>
</comment>
<dbReference type="OrthoDB" id="1625426at2"/>
<keyword evidence="2" id="KW-1185">Reference proteome</keyword>
<dbReference type="Gene3D" id="3.40.50.300">
    <property type="entry name" value="P-loop containing nucleotide triphosphate hydrolases"/>
    <property type="match status" value="1"/>
</dbReference>
<accession>A0A369IHP0</accession>
<evidence type="ECO:0000313" key="1">
    <source>
        <dbReference type="EMBL" id="RDB06903.1"/>
    </source>
</evidence>
<dbReference type="SUPFAM" id="SSF52540">
    <property type="entry name" value="P-loop containing nucleoside triphosphate hydrolases"/>
    <property type="match status" value="1"/>
</dbReference>
<reference evidence="1 2" key="1">
    <citation type="submission" date="2018-07" db="EMBL/GenBank/DDBJ databases">
        <title>Genome analysis of Runella aurantiaca.</title>
        <authorList>
            <person name="Yang X."/>
        </authorList>
    </citation>
    <scope>NUCLEOTIDE SEQUENCE [LARGE SCALE GENOMIC DNA]</scope>
    <source>
        <strain evidence="1 2">YX9</strain>
    </source>
</reference>
<sequence length="287" mass="32680">MQLQPAQRKNVKIKLGLQGSSGSGKTYSALLLAYGLVNDWKQIAVIDTENQSASLYAHLGRFYILPLKPPFSPERYIQAIKVCTEAQIRVVILDSLSLEWEYILDAHSQLTGNSYTNWAKFTPRHQQLIQAILQADCHIICTLRAKQDYVLNEKNGKQVPEKVGMKPIQREGTDYELTLVFELDSKHHAIATKDRTGLFAGQPEFTITTQTGKLIQDWCQLGQPEKPFHEYVNECQTVDELRELYMSHPEYQQSHLNYFNLRKAQLQSPISTISPQTLSTNGTATRQ</sequence>
<organism evidence="1 2">
    <name type="scientific">Runella aurantiaca</name>
    <dbReference type="NCBI Taxonomy" id="2282308"/>
    <lineage>
        <taxon>Bacteria</taxon>
        <taxon>Pseudomonadati</taxon>
        <taxon>Bacteroidota</taxon>
        <taxon>Cytophagia</taxon>
        <taxon>Cytophagales</taxon>
        <taxon>Spirosomataceae</taxon>
        <taxon>Runella</taxon>
    </lineage>
</organism>
<dbReference type="EMBL" id="QPIW01000003">
    <property type="protein sequence ID" value="RDB06903.1"/>
    <property type="molecule type" value="Genomic_DNA"/>
</dbReference>
<dbReference type="RefSeq" id="WP_114460222.1">
    <property type="nucleotide sequence ID" value="NZ_QPIW01000003.1"/>
</dbReference>
<dbReference type="Pfam" id="PF13479">
    <property type="entry name" value="AAA_24"/>
    <property type="match status" value="1"/>
</dbReference>
<dbReference type="AlphaFoldDB" id="A0A369IHP0"/>
<proteinExistence type="predicted"/>
<dbReference type="InterPro" id="IPR027417">
    <property type="entry name" value="P-loop_NTPase"/>
</dbReference>
<dbReference type="Proteomes" id="UP000253141">
    <property type="component" value="Unassembled WGS sequence"/>
</dbReference>
<name>A0A369IHP0_9BACT</name>